<reference evidence="3" key="2">
    <citation type="submission" date="2019-01" db="EMBL/GenBank/DDBJ databases">
        <title>Genome sequence of Desulfonema ishimotonii strain Tokyo 01.</title>
        <authorList>
            <person name="Fukui M."/>
        </authorList>
    </citation>
    <scope>NUCLEOTIDE SEQUENCE [LARGE SCALE GENOMIC DNA]</scope>
    <source>
        <strain evidence="3">Tokyo 01</strain>
    </source>
</reference>
<comment type="caution">
    <text evidence="2">The sequence shown here is derived from an EMBL/GenBank/DDBJ whole genome shotgun (WGS) entry which is preliminary data.</text>
</comment>
<protein>
    <submittedName>
        <fullName evidence="2">CHAT domain-containing protein</fullName>
    </submittedName>
</protein>
<keyword evidence="3" id="KW-1185">Reference proteome</keyword>
<dbReference type="RefSeq" id="WP_124330822.1">
    <property type="nucleotide sequence ID" value="NZ_BEXT01000001.1"/>
</dbReference>
<dbReference type="EMBL" id="BEXT01000001">
    <property type="protein sequence ID" value="GBC63785.1"/>
    <property type="molecule type" value="Genomic_DNA"/>
</dbReference>
<dbReference type="OrthoDB" id="9761935at2"/>
<evidence type="ECO:0000313" key="2">
    <source>
        <dbReference type="EMBL" id="GBC63785.1"/>
    </source>
</evidence>
<sequence>MRNAEAAGDNQKVRQYAAELYQNLFSKFDKHLKNISTLYIAPDSFLNLLAFSRLMPSEGQYLAQKLELRQIQTGRDLLRERPRKNTGSLLALGGVDFNNFPDRKGKGDKVADNFLLAYADTTRATGRLLPFNPLPESRKKVDKIAKLFTQCRNSNYKILTKKDANETALKSLETPPAILHLSTHGFYLSKRESERPMILSGLALAGANQGIKGKTGKDSEDGILFAMEVLGLNLKGTELVSLSACDTAKGDIDYSEGVYGLVRAFRIAGAKSVLMTLWSVSDSDARKFMTKFYKNWLQQPEGTSDPAKALHETRLSYIRKKADPKIWAPYVLVGK</sequence>
<accession>A0A401G3U5</accession>
<dbReference type="InterPro" id="IPR024983">
    <property type="entry name" value="CHAT_dom"/>
</dbReference>
<dbReference type="PANTHER" id="PTHR10098:SF108">
    <property type="entry name" value="TETRATRICOPEPTIDE REPEAT PROTEIN 28"/>
    <property type="match status" value="1"/>
</dbReference>
<reference evidence="3" key="1">
    <citation type="submission" date="2017-11" db="EMBL/GenBank/DDBJ databases">
        <authorList>
            <person name="Watanabe M."/>
            <person name="Kojima H."/>
        </authorList>
    </citation>
    <scope>NUCLEOTIDE SEQUENCE [LARGE SCALE GENOMIC DNA]</scope>
    <source>
        <strain evidence="3">Tokyo 01</strain>
    </source>
</reference>
<organism evidence="2 3">
    <name type="scientific">Desulfonema ishimotonii</name>
    <dbReference type="NCBI Taxonomy" id="45657"/>
    <lineage>
        <taxon>Bacteria</taxon>
        <taxon>Pseudomonadati</taxon>
        <taxon>Thermodesulfobacteriota</taxon>
        <taxon>Desulfobacteria</taxon>
        <taxon>Desulfobacterales</taxon>
        <taxon>Desulfococcaceae</taxon>
        <taxon>Desulfonema</taxon>
    </lineage>
</organism>
<name>A0A401G3U5_9BACT</name>
<proteinExistence type="predicted"/>
<evidence type="ECO:0000259" key="1">
    <source>
        <dbReference type="Pfam" id="PF12770"/>
    </source>
</evidence>
<dbReference type="AlphaFoldDB" id="A0A401G3U5"/>
<feature type="domain" description="CHAT" evidence="1">
    <location>
        <begin position="15"/>
        <end position="335"/>
    </location>
</feature>
<dbReference type="PANTHER" id="PTHR10098">
    <property type="entry name" value="RAPSYN-RELATED"/>
    <property type="match status" value="1"/>
</dbReference>
<evidence type="ECO:0000313" key="3">
    <source>
        <dbReference type="Proteomes" id="UP000288096"/>
    </source>
</evidence>
<gene>
    <name evidence="2" type="ORF">DENIS_4783</name>
</gene>
<dbReference type="Pfam" id="PF12770">
    <property type="entry name" value="CHAT"/>
    <property type="match status" value="1"/>
</dbReference>
<dbReference type="Proteomes" id="UP000288096">
    <property type="component" value="Unassembled WGS sequence"/>
</dbReference>